<dbReference type="AlphaFoldDB" id="C5KMX5"/>
<evidence type="ECO:0000256" key="11">
    <source>
        <dbReference type="RuleBase" id="RU000304"/>
    </source>
</evidence>
<dbReference type="PANTHER" id="PTHR44899">
    <property type="entry name" value="CAMK FAMILY PROTEIN KINASE"/>
    <property type="match status" value="1"/>
</dbReference>
<evidence type="ECO:0000313" key="14">
    <source>
        <dbReference type="EMBL" id="EER14283.1"/>
    </source>
</evidence>
<dbReference type="EMBL" id="GG674496">
    <property type="protein sequence ID" value="EER14283.1"/>
    <property type="molecule type" value="Genomic_DNA"/>
</dbReference>
<dbReference type="InterPro" id="IPR017441">
    <property type="entry name" value="Protein_kinase_ATP_BS"/>
</dbReference>
<evidence type="ECO:0000259" key="13">
    <source>
        <dbReference type="PROSITE" id="PS50011"/>
    </source>
</evidence>
<feature type="compositionally biased region" description="Basic residues" evidence="12">
    <location>
        <begin position="361"/>
        <end position="373"/>
    </location>
</feature>
<evidence type="ECO:0000256" key="9">
    <source>
        <dbReference type="ARBA" id="ARBA00048679"/>
    </source>
</evidence>
<dbReference type="SUPFAM" id="SSF56112">
    <property type="entry name" value="Protein kinase-like (PK-like)"/>
    <property type="match status" value="1"/>
</dbReference>
<keyword evidence="5 10" id="KW-0547">Nucleotide-binding</keyword>
<feature type="domain" description="Protein kinase" evidence="13">
    <location>
        <begin position="33"/>
        <end position="289"/>
    </location>
</feature>
<gene>
    <name evidence="14" type="ORF">Pmar_PMAR029356</name>
</gene>
<dbReference type="Gene3D" id="3.30.200.20">
    <property type="entry name" value="Phosphorylase Kinase, domain 1"/>
    <property type="match status" value="1"/>
</dbReference>
<dbReference type="InterPro" id="IPR051131">
    <property type="entry name" value="NEK_Ser/Thr_kinase_NIMA"/>
</dbReference>
<dbReference type="InterPro" id="IPR000719">
    <property type="entry name" value="Prot_kinase_dom"/>
</dbReference>
<evidence type="ECO:0000256" key="1">
    <source>
        <dbReference type="ARBA" id="ARBA00010886"/>
    </source>
</evidence>
<dbReference type="GO" id="GO:0004674">
    <property type="term" value="F:protein serine/threonine kinase activity"/>
    <property type="evidence" value="ECO:0007669"/>
    <property type="project" value="UniProtKB-KW"/>
</dbReference>
<evidence type="ECO:0000256" key="2">
    <source>
        <dbReference type="ARBA" id="ARBA00012513"/>
    </source>
</evidence>
<dbReference type="InParanoid" id="C5KMX5"/>
<evidence type="ECO:0000256" key="12">
    <source>
        <dbReference type="SAM" id="MobiDB-lite"/>
    </source>
</evidence>
<dbReference type="PROSITE" id="PS50011">
    <property type="entry name" value="PROTEIN_KINASE_DOM"/>
    <property type="match status" value="1"/>
</dbReference>
<keyword evidence="6 14" id="KW-0418">Kinase</keyword>
<dbReference type="SMART" id="SM00220">
    <property type="entry name" value="S_TKc"/>
    <property type="match status" value="1"/>
</dbReference>
<feature type="region of interest" description="Disordered" evidence="12">
    <location>
        <begin position="355"/>
        <end position="381"/>
    </location>
</feature>
<dbReference type="PROSITE" id="PS00108">
    <property type="entry name" value="PROTEIN_KINASE_ST"/>
    <property type="match status" value="1"/>
</dbReference>
<dbReference type="OrthoDB" id="248923at2759"/>
<dbReference type="InterPro" id="IPR008271">
    <property type="entry name" value="Ser/Thr_kinase_AS"/>
</dbReference>
<dbReference type="EC" id="2.7.11.1" evidence="2"/>
<keyword evidence="3 11" id="KW-0723">Serine/threonine-protein kinase</keyword>
<evidence type="ECO:0000256" key="7">
    <source>
        <dbReference type="ARBA" id="ARBA00022840"/>
    </source>
</evidence>
<evidence type="ECO:0000256" key="6">
    <source>
        <dbReference type="ARBA" id="ARBA00022777"/>
    </source>
</evidence>
<dbReference type="PANTHER" id="PTHR44899:SF6">
    <property type="entry name" value="SERINE_THREONINE PROTEIN KINASE"/>
    <property type="match status" value="1"/>
</dbReference>
<evidence type="ECO:0000313" key="15">
    <source>
        <dbReference type="Proteomes" id="UP000007800"/>
    </source>
</evidence>
<keyword evidence="4" id="KW-0808">Transferase</keyword>
<dbReference type="InterPro" id="IPR011009">
    <property type="entry name" value="Kinase-like_dom_sf"/>
</dbReference>
<keyword evidence="15" id="KW-1185">Reference proteome</keyword>
<organism evidence="15">
    <name type="scientific">Perkinsus marinus (strain ATCC 50983 / TXsc)</name>
    <dbReference type="NCBI Taxonomy" id="423536"/>
    <lineage>
        <taxon>Eukaryota</taxon>
        <taxon>Sar</taxon>
        <taxon>Alveolata</taxon>
        <taxon>Perkinsozoa</taxon>
        <taxon>Perkinsea</taxon>
        <taxon>Perkinsida</taxon>
        <taxon>Perkinsidae</taxon>
        <taxon>Perkinsus</taxon>
    </lineage>
</organism>
<dbReference type="RefSeq" id="XP_002782488.1">
    <property type="nucleotide sequence ID" value="XM_002782442.1"/>
</dbReference>
<comment type="catalytic activity">
    <reaction evidence="8">
        <text>L-threonyl-[protein] + ATP = O-phospho-L-threonyl-[protein] + ADP + H(+)</text>
        <dbReference type="Rhea" id="RHEA:46608"/>
        <dbReference type="Rhea" id="RHEA-COMP:11060"/>
        <dbReference type="Rhea" id="RHEA-COMP:11605"/>
        <dbReference type="ChEBI" id="CHEBI:15378"/>
        <dbReference type="ChEBI" id="CHEBI:30013"/>
        <dbReference type="ChEBI" id="CHEBI:30616"/>
        <dbReference type="ChEBI" id="CHEBI:61977"/>
        <dbReference type="ChEBI" id="CHEBI:456216"/>
        <dbReference type="EC" id="2.7.11.1"/>
    </reaction>
</comment>
<dbReference type="GO" id="GO:0005524">
    <property type="term" value="F:ATP binding"/>
    <property type="evidence" value="ECO:0007669"/>
    <property type="project" value="UniProtKB-UniRule"/>
</dbReference>
<protein>
    <recommendedName>
        <fullName evidence="2">non-specific serine/threonine protein kinase</fullName>
        <ecNumber evidence="2">2.7.11.1</ecNumber>
    </recommendedName>
</protein>
<evidence type="ECO:0000256" key="4">
    <source>
        <dbReference type="ARBA" id="ARBA00022679"/>
    </source>
</evidence>
<evidence type="ECO:0000256" key="5">
    <source>
        <dbReference type="ARBA" id="ARBA00022741"/>
    </source>
</evidence>
<comment type="catalytic activity">
    <reaction evidence="9">
        <text>L-seryl-[protein] + ATP = O-phospho-L-seryl-[protein] + ADP + H(+)</text>
        <dbReference type="Rhea" id="RHEA:17989"/>
        <dbReference type="Rhea" id="RHEA-COMP:9863"/>
        <dbReference type="Rhea" id="RHEA-COMP:11604"/>
        <dbReference type="ChEBI" id="CHEBI:15378"/>
        <dbReference type="ChEBI" id="CHEBI:29999"/>
        <dbReference type="ChEBI" id="CHEBI:30616"/>
        <dbReference type="ChEBI" id="CHEBI:83421"/>
        <dbReference type="ChEBI" id="CHEBI:456216"/>
        <dbReference type="EC" id="2.7.11.1"/>
    </reaction>
</comment>
<dbReference type="CDD" id="cd08530">
    <property type="entry name" value="STKc_CNK2-like"/>
    <property type="match status" value="1"/>
</dbReference>
<dbReference type="Gene3D" id="1.10.510.10">
    <property type="entry name" value="Transferase(Phosphotransferase) domain 1"/>
    <property type="match status" value="1"/>
</dbReference>
<sequence>MQGVTTASHNHIHLPDKKSLSNVVASRGSLDDFTEIAPLGVGAYSAVYKVLRKSDQKVYALKRVKLPSLSEKEKENSLNEVRLLASIKHDSVIAYKEAFFVDRGHQLCIVTEYADGGDLFQKIVKYRKSRLFMREDDIWRIFIGMCYGLKALHDLKILHRDLKSANVFLTRGGDVKLGDFNVSKVAKRGLLYTQTGTPYYASPEVWRDKPYDIKSDIWSLGCVLYEMVSLRPPFRADDMEGLYRKVLRGAFPRIPPCFSSDLSQVISMLLVVNPKRRPTISQLLQQQVMQHHIREIRDDPLLMNPSVMENNCCGGLLNTIKFPRDASATDLARYCIPESDIVLREAQRLVDDARSRVPNSQRRHPLQGPRRHQYGGSPNMRVPNIYRRASVVHNGRTPTQHYGINHSGTPASLGGIPYRCRGGGGLSAAYHHGGPSRGISNPRYVLAPIPHPTSVNKMVYLDNRRGSRV</sequence>
<evidence type="ECO:0000256" key="3">
    <source>
        <dbReference type="ARBA" id="ARBA00022527"/>
    </source>
</evidence>
<proteinExistence type="inferred from homology"/>
<comment type="similarity">
    <text evidence="1">Belongs to the protein kinase superfamily. NEK Ser/Thr protein kinase family. NIMA subfamily.</text>
</comment>
<feature type="binding site" evidence="10">
    <location>
        <position position="62"/>
    </location>
    <ligand>
        <name>ATP</name>
        <dbReference type="ChEBI" id="CHEBI:30616"/>
    </ligand>
</feature>
<dbReference type="Pfam" id="PF00069">
    <property type="entry name" value="Pkinase"/>
    <property type="match status" value="1"/>
</dbReference>
<dbReference type="PROSITE" id="PS00107">
    <property type="entry name" value="PROTEIN_KINASE_ATP"/>
    <property type="match status" value="1"/>
</dbReference>
<evidence type="ECO:0000256" key="10">
    <source>
        <dbReference type="PROSITE-ProRule" id="PRU10141"/>
    </source>
</evidence>
<dbReference type="FunFam" id="3.30.200.20:FF:000097">
    <property type="entry name" value="Probable serine/threonine-protein kinase nek1"/>
    <property type="match status" value="1"/>
</dbReference>
<evidence type="ECO:0000256" key="8">
    <source>
        <dbReference type="ARBA" id="ARBA00047899"/>
    </source>
</evidence>
<name>C5KMX5_PERM5</name>
<accession>C5KMX5</accession>
<keyword evidence="7 10" id="KW-0067">ATP-binding</keyword>
<dbReference type="GeneID" id="9044283"/>
<dbReference type="Proteomes" id="UP000007800">
    <property type="component" value="Unassembled WGS sequence"/>
</dbReference>
<reference evidence="14 15" key="1">
    <citation type="submission" date="2008-07" db="EMBL/GenBank/DDBJ databases">
        <authorList>
            <person name="El-Sayed N."/>
            <person name="Caler E."/>
            <person name="Inman J."/>
            <person name="Amedeo P."/>
            <person name="Hass B."/>
            <person name="Wortman J."/>
        </authorList>
    </citation>
    <scope>NUCLEOTIDE SEQUENCE [LARGE SCALE GENOMIC DNA]</scope>
    <source>
        <strain evidence="15">ATCC 50983 / TXsc</strain>
    </source>
</reference>